<dbReference type="STRING" id="1858805.M5FQN8"/>
<dbReference type="PANTHER" id="PTHR15907">
    <property type="entry name" value="DUF614 FAMILY PROTEIN-RELATED"/>
    <property type="match status" value="1"/>
</dbReference>
<evidence type="ECO:0000256" key="1">
    <source>
        <dbReference type="SAM" id="MobiDB-lite"/>
    </source>
</evidence>
<name>M5FQN8_DACPD</name>
<dbReference type="GeneID" id="63692406"/>
<evidence type="ECO:0000313" key="3">
    <source>
        <dbReference type="Proteomes" id="UP000030653"/>
    </source>
</evidence>
<dbReference type="OMA" id="TLMQHEK"/>
<dbReference type="EMBL" id="JH795870">
    <property type="protein sequence ID" value="EJT99230.1"/>
    <property type="molecule type" value="Genomic_DNA"/>
</dbReference>
<dbReference type="Proteomes" id="UP000030653">
    <property type="component" value="Unassembled WGS sequence"/>
</dbReference>
<dbReference type="RefSeq" id="XP_040626128.1">
    <property type="nucleotide sequence ID" value="XM_040777344.1"/>
</dbReference>
<feature type="region of interest" description="Disordered" evidence="1">
    <location>
        <begin position="1"/>
        <end position="41"/>
    </location>
</feature>
<accession>M5FQN8</accession>
<keyword evidence="3" id="KW-1185">Reference proteome</keyword>
<organism evidence="2 3">
    <name type="scientific">Dacryopinax primogenitus (strain DJM 731)</name>
    <name type="common">Brown rot fungus</name>
    <dbReference type="NCBI Taxonomy" id="1858805"/>
    <lineage>
        <taxon>Eukaryota</taxon>
        <taxon>Fungi</taxon>
        <taxon>Dikarya</taxon>
        <taxon>Basidiomycota</taxon>
        <taxon>Agaricomycotina</taxon>
        <taxon>Dacrymycetes</taxon>
        <taxon>Dacrymycetales</taxon>
        <taxon>Dacrymycetaceae</taxon>
        <taxon>Dacryopinax</taxon>
    </lineage>
</organism>
<dbReference type="NCBIfam" id="TIGR01571">
    <property type="entry name" value="A_thal_Cys_rich"/>
    <property type="match status" value="1"/>
</dbReference>
<gene>
    <name evidence="2" type="ORF">DACRYDRAFT_96071</name>
</gene>
<evidence type="ECO:0000313" key="2">
    <source>
        <dbReference type="EMBL" id="EJT99230.1"/>
    </source>
</evidence>
<dbReference type="AlphaFoldDB" id="M5FQN8"/>
<proteinExistence type="predicted"/>
<dbReference type="OrthoDB" id="1045822at2759"/>
<dbReference type="HOGENOM" id="CLU_083147_6_0_1"/>
<dbReference type="Pfam" id="PF04749">
    <property type="entry name" value="PLAC8"/>
    <property type="match status" value="1"/>
</dbReference>
<dbReference type="InterPro" id="IPR006461">
    <property type="entry name" value="PLAC_motif_containing"/>
</dbReference>
<reference evidence="2 3" key="1">
    <citation type="journal article" date="2012" name="Science">
        <title>The Paleozoic origin of enzymatic lignin decomposition reconstructed from 31 fungal genomes.</title>
        <authorList>
            <person name="Floudas D."/>
            <person name="Binder M."/>
            <person name="Riley R."/>
            <person name="Barry K."/>
            <person name="Blanchette R.A."/>
            <person name="Henrissat B."/>
            <person name="Martinez A.T."/>
            <person name="Otillar R."/>
            <person name="Spatafora J.W."/>
            <person name="Yadav J.S."/>
            <person name="Aerts A."/>
            <person name="Benoit I."/>
            <person name="Boyd A."/>
            <person name="Carlson A."/>
            <person name="Copeland A."/>
            <person name="Coutinho P.M."/>
            <person name="de Vries R.P."/>
            <person name="Ferreira P."/>
            <person name="Findley K."/>
            <person name="Foster B."/>
            <person name="Gaskell J."/>
            <person name="Glotzer D."/>
            <person name="Gorecki P."/>
            <person name="Heitman J."/>
            <person name="Hesse C."/>
            <person name="Hori C."/>
            <person name="Igarashi K."/>
            <person name="Jurgens J.A."/>
            <person name="Kallen N."/>
            <person name="Kersten P."/>
            <person name="Kohler A."/>
            <person name="Kuees U."/>
            <person name="Kumar T.K.A."/>
            <person name="Kuo A."/>
            <person name="LaButti K."/>
            <person name="Larrondo L.F."/>
            <person name="Lindquist E."/>
            <person name="Ling A."/>
            <person name="Lombard V."/>
            <person name="Lucas S."/>
            <person name="Lundell T."/>
            <person name="Martin R."/>
            <person name="McLaughlin D.J."/>
            <person name="Morgenstern I."/>
            <person name="Morin E."/>
            <person name="Murat C."/>
            <person name="Nagy L.G."/>
            <person name="Nolan M."/>
            <person name="Ohm R.A."/>
            <person name="Patyshakuliyeva A."/>
            <person name="Rokas A."/>
            <person name="Ruiz-Duenas F.J."/>
            <person name="Sabat G."/>
            <person name="Salamov A."/>
            <person name="Samejima M."/>
            <person name="Schmutz J."/>
            <person name="Slot J.C."/>
            <person name="St John F."/>
            <person name="Stenlid J."/>
            <person name="Sun H."/>
            <person name="Sun S."/>
            <person name="Syed K."/>
            <person name="Tsang A."/>
            <person name="Wiebenga A."/>
            <person name="Young D."/>
            <person name="Pisabarro A."/>
            <person name="Eastwood D.C."/>
            <person name="Martin F."/>
            <person name="Cullen D."/>
            <person name="Grigoriev I.V."/>
            <person name="Hibbett D.S."/>
        </authorList>
    </citation>
    <scope>NUCLEOTIDE SEQUENCE [LARGE SCALE GENOMIC DNA]</scope>
    <source>
        <strain evidence="2 3">DJM-731 SS1</strain>
    </source>
</reference>
<protein>
    <submittedName>
        <fullName evidence="2">PLAC8-domain-containing protein</fullName>
    </submittedName>
</protein>
<sequence length="165" mass="18130">MEKSSVPPMQAPMYQQPVATPGMMMQPGGMRNSRNKPSDKGGKRDWNHGLCDCFGECGTCCQSFWCPCITYGRNKSRLNALQEGHVHPTGGDGCGSDCMVYCLVSVFTGLSCIMEIMNRGSIRQRYFISGNGCTDCMGAWCCHACVMTQESRELEDEERALQGGL</sequence>